<keyword evidence="3" id="KW-1185">Reference proteome</keyword>
<protein>
    <submittedName>
        <fullName evidence="2">Uncharacterized protein</fullName>
    </submittedName>
</protein>
<evidence type="ECO:0000313" key="3">
    <source>
        <dbReference type="Proteomes" id="UP000784294"/>
    </source>
</evidence>
<feature type="region of interest" description="Disordered" evidence="1">
    <location>
        <begin position="88"/>
        <end position="180"/>
    </location>
</feature>
<reference evidence="2" key="1">
    <citation type="submission" date="2018-11" db="EMBL/GenBank/DDBJ databases">
        <authorList>
            <consortium name="Pathogen Informatics"/>
        </authorList>
    </citation>
    <scope>NUCLEOTIDE SEQUENCE</scope>
</reference>
<comment type="caution">
    <text evidence="2">The sequence shown here is derived from an EMBL/GenBank/DDBJ whole genome shotgun (WGS) entry which is preliminary data.</text>
</comment>
<sequence length="228" mass="24429">MHVVTGLLLSTVQRIPGGGDSALLFRVRQRSSSQHHSPVRGPEPAVWLCSYYSPRDGVSLSPDTKLQMTRQPRRDVWRFNCPVPPLAGLGAPISRSSGSGSGQPTPAPSRASEPANLSPNAKATSTARSGEMPQHTYALTPEASQSLSPGQQGHATAQPQQPMQQQQQQQKPGHDSRRPQSLRTTTNLLHCGHTDDASCMMCSKEVELPSIGSHLPGPDIGALRKARA</sequence>
<feature type="compositionally biased region" description="Low complexity" evidence="1">
    <location>
        <begin position="158"/>
        <end position="170"/>
    </location>
</feature>
<dbReference type="AlphaFoldDB" id="A0A3S5BX65"/>
<evidence type="ECO:0000256" key="1">
    <source>
        <dbReference type="SAM" id="MobiDB-lite"/>
    </source>
</evidence>
<proteinExistence type="predicted"/>
<evidence type="ECO:0000313" key="2">
    <source>
        <dbReference type="EMBL" id="VEL22645.1"/>
    </source>
</evidence>
<feature type="compositionally biased region" description="Polar residues" evidence="1">
    <location>
        <begin position="94"/>
        <end position="104"/>
    </location>
</feature>
<accession>A0A3S5BX65</accession>
<name>A0A3S5BX65_9PLAT</name>
<feature type="region of interest" description="Disordered" evidence="1">
    <location>
        <begin position="209"/>
        <end position="228"/>
    </location>
</feature>
<feature type="compositionally biased region" description="Polar residues" evidence="1">
    <location>
        <begin position="115"/>
        <end position="128"/>
    </location>
</feature>
<gene>
    <name evidence="2" type="ORF">PXEA_LOCUS16085</name>
</gene>
<organism evidence="2 3">
    <name type="scientific">Protopolystoma xenopodis</name>
    <dbReference type="NCBI Taxonomy" id="117903"/>
    <lineage>
        <taxon>Eukaryota</taxon>
        <taxon>Metazoa</taxon>
        <taxon>Spiralia</taxon>
        <taxon>Lophotrochozoa</taxon>
        <taxon>Platyhelminthes</taxon>
        <taxon>Monogenea</taxon>
        <taxon>Polyopisthocotylea</taxon>
        <taxon>Polystomatidea</taxon>
        <taxon>Polystomatidae</taxon>
        <taxon>Protopolystoma</taxon>
    </lineage>
</organism>
<dbReference type="Proteomes" id="UP000784294">
    <property type="component" value="Unassembled WGS sequence"/>
</dbReference>
<dbReference type="EMBL" id="CAAALY010057674">
    <property type="protein sequence ID" value="VEL22645.1"/>
    <property type="molecule type" value="Genomic_DNA"/>
</dbReference>
<feature type="compositionally biased region" description="Polar residues" evidence="1">
    <location>
        <begin position="142"/>
        <end position="157"/>
    </location>
</feature>